<evidence type="ECO:0000256" key="4">
    <source>
        <dbReference type="ARBA" id="ARBA00004931"/>
    </source>
</evidence>
<dbReference type="PANTHER" id="PTHR42743:SF11">
    <property type="entry name" value="AMINODEOXYCHORISMATE LYASE"/>
    <property type="match status" value="1"/>
</dbReference>
<comment type="catalytic activity">
    <reaction evidence="13">
        <text>L-leucine + 2-oxoglutarate = 4-methyl-2-oxopentanoate + L-glutamate</text>
        <dbReference type="Rhea" id="RHEA:18321"/>
        <dbReference type="ChEBI" id="CHEBI:16810"/>
        <dbReference type="ChEBI" id="CHEBI:17865"/>
        <dbReference type="ChEBI" id="CHEBI:29985"/>
        <dbReference type="ChEBI" id="CHEBI:57427"/>
        <dbReference type="EC" id="2.6.1.42"/>
    </reaction>
</comment>
<evidence type="ECO:0000313" key="15">
    <source>
        <dbReference type="Proteomes" id="UP000175993"/>
    </source>
</evidence>
<dbReference type="PANTHER" id="PTHR42743">
    <property type="entry name" value="AMINO-ACID AMINOTRANSFERASE"/>
    <property type="match status" value="1"/>
</dbReference>
<reference evidence="14 15" key="1">
    <citation type="submission" date="2019-11" db="EMBL/GenBank/DDBJ databases">
        <title>Whole-genome sequencing of Allorhizobium vitis.</title>
        <authorList>
            <person name="Gan H.M."/>
            <person name="Savka M.A."/>
        </authorList>
    </citation>
    <scope>NUCLEOTIDE SEQUENCE [LARGE SCALE GENOMIC DNA]</scope>
    <source>
        <strain evidence="14 15">AB4</strain>
    </source>
</reference>
<proteinExistence type="inferred from homology"/>
<evidence type="ECO:0000256" key="11">
    <source>
        <dbReference type="ARBA" id="ARBA00048212"/>
    </source>
</evidence>
<evidence type="ECO:0000256" key="6">
    <source>
        <dbReference type="ARBA" id="ARBA00009320"/>
    </source>
</evidence>
<dbReference type="AlphaFoldDB" id="A0ABD6GD23"/>
<organism evidence="14 15">
    <name type="scientific">Agrobacterium vitis</name>
    <name type="common">Rhizobium vitis</name>
    <dbReference type="NCBI Taxonomy" id="373"/>
    <lineage>
        <taxon>Bacteria</taxon>
        <taxon>Pseudomonadati</taxon>
        <taxon>Pseudomonadota</taxon>
        <taxon>Alphaproteobacteria</taxon>
        <taxon>Hyphomicrobiales</taxon>
        <taxon>Rhizobiaceae</taxon>
        <taxon>Rhizobium/Agrobacterium group</taxon>
        <taxon>Agrobacterium</taxon>
    </lineage>
</organism>
<dbReference type="NCBIfam" id="NF005209">
    <property type="entry name" value="PRK06680.1"/>
    <property type="match status" value="1"/>
</dbReference>
<dbReference type="RefSeq" id="WP_070164508.1">
    <property type="nucleotide sequence ID" value="NZ_CP118260.1"/>
</dbReference>
<protein>
    <recommendedName>
        <fullName evidence="8">Probable branched-chain-amino-acid aminotransferase</fullName>
        <ecNumber evidence="7">2.6.1.42</ecNumber>
    </recommendedName>
</protein>
<comment type="function">
    <text evidence="2">Acts on leucine, isoleucine and valine.</text>
</comment>
<dbReference type="Gene3D" id="3.20.10.10">
    <property type="entry name" value="D-amino Acid Aminotransferase, subunit A, domain 2"/>
    <property type="match status" value="1"/>
</dbReference>
<dbReference type="InterPro" id="IPR001544">
    <property type="entry name" value="Aminotrans_IV"/>
</dbReference>
<comment type="caution">
    <text evidence="14">The sequence shown here is derived from an EMBL/GenBank/DDBJ whole genome shotgun (WGS) entry which is preliminary data.</text>
</comment>
<dbReference type="FunFam" id="3.20.10.10:FF:000002">
    <property type="entry name" value="D-alanine aminotransferase"/>
    <property type="match status" value="1"/>
</dbReference>
<evidence type="ECO:0000256" key="2">
    <source>
        <dbReference type="ARBA" id="ARBA00003109"/>
    </source>
</evidence>
<keyword evidence="9" id="KW-0663">Pyridoxal phosphate</keyword>
<dbReference type="InterPro" id="IPR050571">
    <property type="entry name" value="Class-IV_PLP-Dep_Aminotrnsfr"/>
</dbReference>
<evidence type="ECO:0000256" key="3">
    <source>
        <dbReference type="ARBA" id="ARBA00004824"/>
    </source>
</evidence>
<evidence type="ECO:0000256" key="10">
    <source>
        <dbReference type="ARBA" id="ARBA00023304"/>
    </source>
</evidence>
<comment type="cofactor">
    <cofactor evidence="1">
        <name>pyridoxal 5'-phosphate</name>
        <dbReference type="ChEBI" id="CHEBI:597326"/>
    </cofactor>
</comment>
<comment type="catalytic activity">
    <reaction evidence="12">
        <text>L-isoleucine + 2-oxoglutarate = (S)-3-methyl-2-oxopentanoate + L-glutamate</text>
        <dbReference type="Rhea" id="RHEA:24801"/>
        <dbReference type="ChEBI" id="CHEBI:16810"/>
        <dbReference type="ChEBI" id="CHEBI:29985"/>
        <dbReference type="ChEBI" id="CHEBI:35146"/>
        <dbReference type="ChEBI" id="CHEBI:58045"/>
        <dbReference type="EC" id="2.6.1.42"/>
    </reaction>
</comment>
<keyword evidence="14" id="KW-0808">Transferase</keyword>
<dbReference type="Pfam" id="PF01063">
    <property type="entry name" value="Aminotran_4"/>
    <property type="match status" value="1"/>
</dbReference>
<comment type="catalytic activity">
    <reaction evidence="11">
        <text>L-valine + 2-oxoglutarate = 3-methyl-2-oxobutanoate + L-glutamate</text>
        <dbReference type="Rhea" id="RHEA:24813"/>
        <dbReference type="ChEBI" id="CHEBI:11851"/>
        <dbReference type="ChEBI" id="CHEBI:16810"/>
        <dbReference type="ChEBI" id="CHEBI:29985"/>
        <dbReference type="ChEBI" id="CHEBI:57762"/>
        <dbReference type="EC" id="2.6.1.42"/>
    </reaction>
</comment>
<comment type="pathway">
    <text evidence="3">Amino-acid biosynthesis; L-isoleucine biosynthesis; L-isoleucine from 2-oxobutanoate: step 4/4.</text>
</comment>
<dbReference type="EMBL" id="MBEV02000014">
    <property type="protein sequence ID" value="MUP07363.1"/>
    <property type="molecule type" value="Genomic_DNA"/>
</dbReference>
<sequence>MSNPALRTVYLNGAFLAENEAHISIFDRGFLFGDGIYEVTAVLDGKLVDSALHMARLERSVGEIGGHLPVSTDEIVEIERRLIAENGLKEGMIYLQYTRGAEDRNFLYSEDLAPTLLLFTQSKSLDVASVMEKGLKVKTVTDQRWARRDIKSVCLLPQVLAKRAAKAEGCDEAWMVEDGFVTEGASSTAYIVTADDKIITRANSNATLPGCTRLALLQLAKEHGLVIEERPFSVEEAMAAREAALTSASNFIVPITSIDGEPVGDGKPGPVVTRLRALYMENARRTAI</sequence>
<evidence type="ECO:0000256" key="13">
    <source>
        <dbReference type="ARBA" id="ARBA00049229"/>
    </source>
</evidence>
<dbReference type="GO" id="GO:0004084">
    <property type="term" value="F:branched-chain-amino-acid transaminase activity"/>
    <property type="evidence" value="ECO:0007669"/>
    <property type="project" value="UniProtKB-EC"/>
</dbReference>
<evidence type="ECO:0000313" key="14">
    <source>
        <dbReference type="EMBL" id="MUP07363.1"/>
    </source>
</evidence>
<comment type="similarity">
    <text evidence="6">Belongs to the class-IV pyridoxal-phosphate-dependent aminotransferase family.</text>
</comment>
<gene>
    <name evidence="14" type="ORF">BBI04_021470</name>
</gene>
<dbReference type="EC" id="2.6.1.42" evidence="7"/>
<evidence type="ECO:0000256" key="8">
    <source>
        <dbReference type="ARBA" id="ARBA00014472"/>
    </source>
</evidence>
<comment type="pathway">
    <text evidence="4">Amino-acid biosynthesis; L-valine biosynthesis; L-valine from pyruvate: step 4/4.</text>
</comment>
<evidence type="ECO:0000256" key="9">
    <source>
        <dbReference type="ARBA" id="ARBA00022898"/>
    </source>
</evidence>
<dbReference type="Proteomes" id="UP000175993">
    <property type="component" value="Unassembled WGS sequence"/>
</dbReference>
<dbReference type="SUPFAM" id="SSF56752">
    <property type="entry name" value="D-aminoacid aminotransferase-like PLP-dependent enzymes"/>
    <property type="match status" value="1"/>
</dbReference>
<dbReference type="InterPro" id="IPR043132">
    <property type="entry name" value="BCAT-like_C"/>
</dbReference>
<comment type="pathway">
    <text evidence="5">Amino-acid biosynthesis; L-leucine biosynthesis; L-leucine from 3-methyl-2-oxobutanoate: step 4/4.</text>
</comment>
<evidence type="ECO:0000256" key="7">
    <source>
        <dbReference type="ARBA" id="ARBA00013053"/>
    </source>
</evidence>
<dbReference type="InterPro" id="IPR043131">
    <property type="entry name" value="BCAT-like_N"/>
</dbReference>
<keyword evidence="10" id="KW-0100">Branched-chain amino acid biosynthesis</keyword>
<evidence type="ECO:0000256" key="12">
    <source>
        <dbReference type="ARBA" id="ARBA00048798"/>
    </source>
</evidence>
<dbReference type="GO" id="GO:0009082">
    <property type="term" value="P:branched-chain amino acid biosynthetic process"/>
    <property type="evidence" value="ECO:0007669"/>
    <property type="project" value="UniProtKB-KW"/>
</dbReference>
<keyword evidence="14" id="KW-0032">Aminotransferase</keyword>
<dbReference type="GO" id="GO:0008652">
    <property type="term" value="P:amino acid biosynthetic process"/>
    <property type="evidence" value="ECO:0007669"/>
    <property type="project" value="UniProtKB-ARBA"/>
</dbReference>
<name>A0ABD6GD23_AGRVI</name>
<keyword evidence="10" id="KW-0028">Amino-acid biosynthesis</keyword>
<dbReference type="InterPro" id="IPR036038">
    <property type="entry name" value="Aminotransferase-like"/>
</dbReference>
<evidence type="ECO:0000256" key="5">
    <source>
        <dbReference type="ARBA" id="ARBA00005072"/>
    </source>
</evidence>
<dbReference type="Gene3D" id="3.30.470.10">
    <property type="match status" value="1"/>
</dbReference>
<dbReference type="CDD" id="cd01558">
    <property type="entry name" value="D-AAT_like"/>
    <property type="match status" value="1"/>
</dbReference>
<evidence type="ECO:0000256" key="1">
    <source>
        <dbReference type="ARBA" id="ARBA00001933"/>
    </source>
</evidence>
<accession>A0ABD6GD23</accession>